<dbReference type="Proteomes" id="UP001432322">
    <property type="component" value="Unassembled WGS sequence"/>
</dbReference>
<dbReference type="EC" id="2.4.1.17" evidence="3"/>
<dbReference type="Pfam" id="PF00201">
    <property type="entry name" value="UDPGT"/>
    <property type="match status" value="1"/>
</dbReference>
<feature type="non-terminal residue" evidence="12">
    <location>
        <position position="1"/>
    </location>
</feature>
<evidence type="ECO:0000256" key="7">
    <source>
        <dbReference type="ARBA" id="ARBA00022729"/>
    </source>
</evidence>
<feature type="non-terminal residue" evidence="12">
    <location>
        <position position="418"/>
    </location>
</feature>
<comment type="catalytic activity">
    <reaction evidence="11">
        <text>glucuronate acceptor + UDP-alpha-D-glucuronate = acceptor beta-D-glucuronoside + UDP + H(+)</text>
        <dbReference type="Rhea" id="RHEA:21032"/>
        <dbReference type="ChEBI" id="CHEBI:15378"/>
        <dbReference type="ChEBI" id="CHEBI:58052"/>
        <dbReference type="ChEBI" id="CHEBI:58223"/>
        <dbReference type="ChEBI" id="CHEBI:132367"/>
        <dbReference type="ChEBI" id="CHEBI:132368"/>
        <dbReference type="EC" id="2.4.1.17"/>
    </reaction>
</comment>
<organism evidence="12 13">
    <name type="scientific">Pristionchus fissidentatus</name>
    <dbReference type="NCBI Taxonomy" id="1538716"/>
    <lineage>
        <taxon>Eukaryota</taxon>
        <taxon>Metazoa</taxon>
        <taxon>Ecdysozoa</taxon>
        <taxon>Nematoda</taxon>
        <taxon>Chromadorea</taxon>
        <taxon>Rhabditida</taxon>
        <taxon>Rhabditina</taxon>
        <taxon>Diplogasteromorpha</taxon>
        <taxon>Diplogasteroidea</taxon>
        <taxon>Neodiplogasteridae</taxon>
        <taxon>Pristionchus</taxon>
    </lineage>
</organism>
<sequence>LAKRIQSSGNHSVHIQMTIYEKELDIGLPVEYIELFGHGTPFASKQFVEMMWKSDYDAFTHRMALGFGSEGCRLALKHNRNRVDEIAGQKWAIAMVDSLFAVCGYGIAKKSNASIVYMHSSDLEPSHGTMKSFGRNYGILPMNHMTNGRDDFDHTKFIDRFLSSVRWFLSYYFNAVEWGAEMKGVLSPLVPNFDWLEFHRNLAFSFVDLPDLLLPPAPRTNDVFFNGAYCPAPPPPLATEWREFVEDPKSKGTIIVAFGTFVQWSQAPAEKREAFRRALNSLTDYRVIWAYKGVEDWRNPPIEVDSHIRLISWIPQWSLLNHNKTVAIMTHGGLKSVRESICSAVPAIFMPFFGEQARNAFLVRRAGFAETLDRHTITEQSVLDKISSVISSKKHSNAAKRFVKLMLDRPMDALDEGA</sequence>
<evidence type="ECO:0000256" key="2">
    <source>
        <dbReference type="ARBA" id="ARBA00009995"/>
    </source>
</evidence>
<evidence type="ECO:0000256" key="3">
    <source>
        <dbReference type="ARBA" id="ARBA00012544"/>
    </source>
</evidence>
<dbReference type="FunFam" id="3.40.50.2000:FF:000118">
    <property type="entry name" value="UDP-glucuronosyltransferase"/>
    <property type="match status" value="1"/>
</dbReference>
<dbReference type="GO" id="GO:0016020">
    <property type="term" value="C:membrane"/>
    <property type="evidence" value="ECO:0007669"/>
    <property type="project" value="UniProtKB-SubCell"/>
</dbReference>
<accession>A0AAV5X178</accession>
<evidence type="ECO:0000256" key="11">
    <source>
        <dbReference type="ARBA" id="ARBA00047475"/>
    </source>
</evidence>
<reference evidence="12" key="1">
    <citation type="submission" date="2023-10" db="EMBL/GenBank/DDBJ databases">
        <title>Genome assembly of Pristionchus species.</title>
        <authorList>
            <person name="Yoshida K."/>
            <person name="Sommer R.J."/>
        </authorList>
    </citation>
    <scope>NUCLEOTIDE SEQUENCE</scope>
    <source>
        <strain evidence="12">RS5133</strain>
    </source>
</reference>
<comment type="subcellular location">
    <subcellularLocation>
        <location evidence="1">Membrane</location>
        <topology evidence="1">Single-pass membrane protein</topology>
    </subcellularLocation>
</comment>
<protein>
    <recommendedName>
        <fullName evidence="3">glucuronosyltransferase</fullName>
        <ecNumber evidence="3">2.4.1.17</ecNumber>
    </recommendedName>
</protein>
<evidence type="ECO:0000256" key="6">
    <source>
        <dbReference type="ARBA" id="ARBA00022692"/>
    </source>
</evidence>
<evidence type="ECO:0000256" key="8">
    <source>
        <dbReference type="ARBA" id="ARBA00022989"/>
    </source>
</evidence>
<dbReference type="CDD" id="cd03784">
    <property type="entry name" value="GT1_Gtf-like"/>
    <property type="match status" value="1"/>
</dbReference>
<keyword evidence="9" id="KW-0472">Membrane</keyword>
<keyword evidence="10" id="KW-0325">Glycoprotein</keyword>
<evidence type="ECO:0000256" key="10">
    <source>
        <dbReference type="ARBA" id="ARBA00023180"/>
    </source>
</evidence>
<dbReference type="AlphaFoldDB" id="A0AAV5X178"/>
<dbReference type="Gene3D" id="3.40.50.2000">
    <property type="entry name" value="Glycogen Phosphorylase B"/>
    <property type="match status" value="1"/>
</dbReference>
<dbReference type="GO" id="GO:0015020">
    <property type="term" value="F:glucuronosyltransferase activity"/>
    <property type="evidence" value="ECO:0007669"/>
    <property type="project" value="UniProtKB-EC"/>
</dbReference>
<evidence type="ECO:0000256" key="5">
    <source>
        <dbReference type="ARBA" id="ARBA00022679"/>
    </source>
</evidence>
<comment type="caution">
    <text evidence="12">The sequence shown here is derived from an EMBL/GenBank/DDBJ whole genome shotgun (WGS) entry which is preliminary data.</text>
</comment>
<proteinExistence type="inferred from homology"/>
<comment type="similarity">
    <text evidence="2">Belongs to the UDP-glycosyltransferase family.</text>
</comment>
<dbReference type="PANTHER" id="PTHR48043:SF62">
    <property type="entry name" value="GLUCURONOSYLTRANSFERASE"/>
    <property type="match status" value="1"/>
</dbReference>
<gene>
    <name evidence="12" type="ORF">PFISCL1PPCAC_28002</name>
</gene>
<dbReference type="InterPro" id="IPR002213">
    <property type="entry name" value="UDP_glucos_trans"/>
</dbReference>
<evidence type="ECO:0000256" key="1">
    <source>
        <dbReference type="ARBA" id="ARBA00004167"/>
    </source>
</evidence>
<name>A0AAV5X178_9BILA</name>
<keyword evidence="13" id="KW-1185">Reference proteome</keyword>
<dbReference type="InterPro" id="IPR050271">
    <property type="entry name" value="UDP-glycosyltransferase"/>
</dbReference>
<dbReference type="SUPFAM" id="SSF53756">
    <property type="entry name" value="UDP-Glycosyltransferase/glycogen phosphorylase"/>
    <property type="match status" value="1"/>
</dbReference>
<dbReference type="PANTHER" id="PTHR48043">
    <property type="entry name" value="EG:EG0003.4 PROTEIN-RELATED"/>
    <property type="match status" value="1"/>
</dbReference>
<keyword evidence="5" id="KW-0808">Transferase</keyword>
<evidence type="ECO:0000313" key="12">
    <source>
        <dbReference type="EMBL" id="GMT36705.1"/>
    </source>
</evidence>
<evidence type="ECO:0000256" key="9">
    <source>
        <dbReference type="ARBA" id="ARBA00023136"/>
    </source>
</evidence>
<keyword evidence="8" id="KW-1133">Transmembrane helix</keyword>
<keyword evidence="7" id="KW-0732">Signal</keyword>
<keyword evidence="4" id="KW-0328">Glycosyltransferase</keyword>
<dbReference type="EMBL" id="BTSY01000007">
    <property type="protein sequence ID" value="GMT36705.1"/>
    <property type="molecule type" value="Genomic_DNA"/>
</dbReference>
<keyword evidence="6" id="KW-0812">Transmembrane</keyword>
<evidence type="ECO:0000313" key="13">
    <source>
        <dbReference type="Proteomes" id="UP001432322"/>
    </source>
</evidence>
<evidence type="ECO:0000256" key="4">
    <source>
        <dbReference type="ARBA" id="ARBA00022676"/>
    </source>
</evidence>